<organism evidence="4 5">
    <name type="scientific">Nocardioides anomalus</name>
    <dbReference type="NCBI Taxonomy" id="2712223"/>
    <lineage>
        <taxon>Bacteria</taxon>
        <taxon>Bacillati</taxon>
        <taxon>Actinomycetota</taxon>
        <taxon>Actinomycetes</taxon>
        <taxon>Propionibacteriales</taxon>
        <taxon>Nocardioidaceae</taxon>
        <taxon>Nocardioides</taxon>
    </lineage>
</organism>
<dbReference type="GO" id="GO:0016787">
    <property type="term" value="F:hydrolase activity"/>
    <property type="evidence" value="ECO:0007669"/>
    <property type="project" value="UniProtKB-KW"/>
</dbReference>
<reference evidence="4 5" key="1">
    <citation type="submission" date="2020-02" db="EMBL/GenBank/DDBJ databases">
        <title>Full genome sequence of Nocardioides sp. R-3366.</title>
        <authorList>
            <person name="Im W.-T."/>
        </authorList>
    </citation>
    <scope>NUCLEOTIDE SEQUENCE [LARGE SCALE GENOMIC DNA]</scope>
    <source>
        <strain evidence="4 5">R-3366</strain>
    </source>
</reference>
<dbReference type="AlphaFoldDB" id="A0A6G6W8Z9"/>
<evidence type="ECO:0000259" key="3">
    <source>
        <dbReference type="Pfam" id="PF12697"/>
    </source>
</evidence>
<evidence type="ECO:0000313" key="4">
    <source>
        <dbReference type="EMBL" id="QIG41696.1"/>
    </source>
</evidence>
<feature type="chain" id="PRO_5039324234" evidence="2">
    <location>
        <begin position="23"/>
        <end position="293"/>
    </location>
</feature>
<dbReference type="Gene3D" id="3.40.50.1820">
    <property type="entry name" value="alpha/beta hydrolase"/>
    <property type="match status" value="1"/>
</dbReference>
<feature type="signal peptide" evidence="2">
    <location>
        <begin position="1"/>
        <end position="22"/>
    </location>
</feature>
<keyword evidence="2" id="KW-0732">Signal</keyword>
<keyword evidence="4" id="KW-0378">Hydrolase</keyword>
<accession>A0A6G6W8Z9</accession>
<feature type="region of interest" description="Disordered" evidence="1">
    <location>
        <begin position="20"/>
        <end position="43"/>
    </location>
</feature>
<name>A0A6G6W8Z9_9ACTN</name>
<dbReference type="Pfam" id="PF12697">
    <property type="entry name" value="Abhydrolase_6"/>
    <property type="match status" value="1"/>
</dbReference>
<sequence length="293" mass="28979">MRSQVRAAVVVLVAVAATGCGSGSSSRPAEPAPAPGAATATTTGAASPSAAAWATLPGALGRCGPQPPRVQGASYEPLTLTDPAVGRIPAVRLGTGSTALVLLHQTDGNGLCGWLPFLPIAAAAGYTTLAVDLCRYGEARCRKVDDGTFTDADQVDPARLAVRYAREQLGARRVVVVGASMGGAVALMTGVAVPGLAGVVDLSGPADWPGLGTARGGRALPVPVLVAMADTEGAEAVAAARAVAAHAPAGSAFLAAPTSHGWDLVTGPEGEATPLTGPLLAWLAERTSARSTG</sequence>
<gene>
    <name evidence="4" type="ORF">G5V58_01930</name>
</gene>
<dbReference type="RefSeq" id="WP_165228277.1">
    <property type="nucleotide sequence ID" value="NZ_CP049257.1"/>
</dbReference>
<proteinExistence type="predicted"/>
<evidence type="ECO:0000256" key="1">
    <source>
        <dbReference type="SAM" id="MobiDB-lite"/>
    </source>
</evidence>
<keyword evidence="5" id="KW-1185">Reference proteome</keyword>
<dbReference type="PROSITE" id="PS51257">
    <property type="entry name" value="PROKAR_LIPOPROTEIN"/>
    <property type="match status" value="1"/>
</dbReference>
<dbReference type="KEGG" id="nano:G5V58_01930"/>
<dbReference type="EMBL" id="CP049257">
    <property type="protein sequence ID" value="QIG41696.1"/>
    <property type="molecule type" value="Genomic_DNA"/>
</dbReference>
<dbReference type="InterPro" id="IPR029058">
    <property type="entry name" value="AB_hydrolase_fold"/>
</dbReference>
<evidence type="ECO:0000256" key="2">
    <source>
        <dbReference type="SAM" id="SignalP"/>
    </source>
</evidence>
<dbReference type="Proteomes" id="UP000502996">
    <property type="component" value="Chromosome"/>
</dbReference>
<protein>
    <submittedName>
        <fullName evidence="4">Alpha/beta hydrolase</fullName>
    </submittedName>
</protein>
<evidence type="ECO:0000313" key="5">
    <source>
        <dbReference type="Proteomes" id="UP000502996"/>
    </source>
</evidence>
<dbReference type="InterPro" id="IPR000073">
    <property type="entry name" value="AB_hydrolase_1"/>
</dbReference>
<dbReference type="SUPFAM" id="SSF53474">
    <property type="entry name" value="alpha/beta-Hydrolases"/>
    <property type="match status" value="1"/>
</dbReference>
<feature type="domain" description="AB hydrolase-1" evidence="3">
    <location>
        <begin position="100"/>
        <end position="264"/>
    </location>
</feature>